<keyword evidence="4" id="KW-0479">Metal-binding</keyword>
<dbReference type="EMBL" id="JACJPW010000008">
    <property type="protein sequence ID" value="MBD2180461.1"/>
    <property type="molecule type" value="Genomic_DNA"/>
</dbReference>
<organism evidence="9 10">
    <name type="scientific">Aerosakkonema funiforme FACHB-1375</name>
    <dbReference type="NCBI Taxonomy" id="2949571"/>
    <lineage>
        <taxon>Bacteria</taxon>
        <taxon>Bacillati</taxon>
        <taxon>Cyanobacteriota</taxon>
        <taxon>Cyanophyceae</taxon>
        <taxon>Oscillatoriophycideae</taxon>
        <taxon>Aerosakkonematales</taxon>
        <taxon>Aerosakkonemataceae</taxon>
        <taxon>Aerosakkonema</taxon>
    </lineage>
</organism>
<dbReference type="SFLD" id="SFLDG01072">
    <property type="entry name" value="dehydrogenase_like"/>
    <property type="match status" value="1"/>
</dbReference>
<evidence type="ECO:0000313" key="10">
    <source>
        <dbReference type="Proteomes" id="UP000641646"/>
    </source>
</evidence>
<evidence type="ECO:0000256" key="7">
    <source>
        <dbReference type="ARBA" id="ARBA00023601"/>
    </source>
</evidence>
<keyword evidence="6" id="KW-0411">Iron-sulfur</keyword>
<dbReference type="InterPro" id="IPR058240">
    <property type="entry name" value="rSAM_sf"/>
</dbReference>
<dbReference type="GO" id="GO:0051539">
    <property type="term" value="F:4 iron, 4 sulfur cluster binding"/>
    <property type="evidence" value="ECO:0007669"/>
    <property type="project" value="UniProtKB-KW"/>
</dbReference>
<dbReference type="SFLD" id="SFLDG01067">
    <property type="entry name" value="SPASM/twitch_domain_containing"/>
    <property type="match status" value="1"/>
</dbReference>
<name>A0A926VAZ2_9CYAN</name>
<dbReference type="CDD" id="cd01335">
    <property type="entry name" value="Radical_SAM"/>
    <property type="match status" value="1"/>
</dbReference>
<dbReference type="SFLD" id="SFLDF00285">
    <property type="entry name" value="anaerobic_Ser-type_sulfatase-m"/>
    <property type="match status" value="1"/>
</dbReference>
<dbReference type="Pfam" id="PF02810">
    <property type="entry name" value="SEC-C"/>
    <property type="match status" value="1"/>
</dbReference>
<dbReference type="PROSITE" id="PS51918">
    <property type="entry name" value="RADICAL_SAM"/>
    <property type="match status" value="1"/>
</dbReference>
<feature type="domain" description="Radical SAM core" evidence="8">
    <location>
        <begin position="4"/>
        <end position="242"/>
    </location>
</feature>
<keyword evidence="2" id="KW-0004">4Fe-4S</keyword>
<evidence type="ECO:0000256" key="1">
    <source>
        <dbReference type="ARBA" id="ARBA00001966"/>
    </source>
</evidence>
<dbReference type="GO" id="GO:0016491">
    <property type="term" value="F:oxidoreductase activity"/>
    <property type="evidence" value="ECO:0007669"/>
    <property type="project" value="InterPro"/>
</dbReference>
<keyword evidence="5" id="KW-0408">Iron</keyword>
<dbReference type="InterPro" id="IPR023867">
    <property type="entry name" value="Sulphatase_maturase_rSAM"/>
</dbReference>
<dbReference type="CDD" id="cd21120">
    <property type="entry name" value="SPASM_anSME"/>
    <property type="match status" value="1"/>
</dbReference>
<keyword evidence="3" id="KW-0949">S-adenosyl-L-methionine</keyword>
<dbReference type="Pfam" id="PF04055">
    <property type="entry name" value="Radical_SAM"/>
    <property type="match status" value="1"/>
</dbReference>
<reference evidence="9" key="2">
    <citation type="submission" date="2020-08" db="EMBL/GenBank/DDBJ databases">
        <authorList>
            <person name="Chen M."/>
            <person name="Teng W."/>
            <person name="Zhao L."/>
            <person name="Hu C."/>
            <person name="Zhou Y."/>
            <person name="Han B."/>
            <person name="Song L."/>
            <person name="Shu W."/>
        </authorList>
    </citation>
    <scope>NUCLEOTIDE SEQUENCE</scope>
    <source>
        <strain evidence="9">FACHB-1375</strain>
    </source>
</reference>
<proteinExistence type="inferred from homology"/>
<dbReference type="GO" id="GO:0046872">
    <property type="term" value="F:metal ion binding"/>
    <property type="evidence" value="ECO:0007669"/>
    <property type="project" value="UniProtKB-KW"/>
</dbReference>
<evidence type="ECO:0000256" key="3">
    <source>
        <dbReference type="ARBA" id="ARBA00022691"/>
    </source>
</evidence>
<dbReference type="InterPro" id="IPR004027">
    <property type="entry name" value="SEC_C_motif"/>
</dbReference>
<reference evidence="9" key="1">
    <citation type="journal article" date="2015" name="ISME J.">
        <title>Draft Genome Sequence of Streptomyces incarnatus NRRL8089, which Produces the Nucleoside Antibiotic Sinefungin.</title>
        <authorList>
            <person name="Oshima K."/>
            <person name="Hattori M."/>
            <person name="Shimizu H."/>
            <person name="Fukuda K."/>
            <person name="Nemoto M."/>
            <person name="Inagaki K."/>
            <person name="Tamura T."/>
        </authorList>
    </citation>
    <scope>NUCLEOTIDE SEQUENCE</scope>
    <source>
        <strain evidence="9">FACHB-1375</strain>
    </source>
</reference>
<dbReference type="InterPro" id="IPR047207">
    <property type="entry name" value="SPASM_anSME"/>
</dbReference>
<gene>
    <name evidence="9" type="ORF">H6G03_04955</name>
</gene>
<evidence type="ECO:0000313" key="9">
    <source>
        <dbReference type="EMBL" id="MBD2180461.1"/>
    </source>
</evidence>
<sequence length="440" mass="50337">MTQSKTPASIHVLAKPTGAICNLDCSYCFFLDKELLYPKSKFRMSDEVLENYIRQLIEFHRTPQVSVAWQGGEPTLMGIDFFRKAIAFQEKYKKPGMTFENSMQTNATLLNDEWCEFFKENNFLLGVSIDGPRELHDANRVDKGGKPTFDKVMRGLRLLQKHGVEFNVLTTVNRVNGDYPLEVYRFLRDEVGANWMQFIPIVERINEDGLTLYQKGNTVSDRSVKAEQYGQFLIAIYDEWVRNDVGKVYIQGFEAALSNWLGLGFSGVCLFDATCGKALAFEHNGDLYSCDHFVEPDYLLGNIQQDSMRDLVVSPQQQKFGKDKSDSLPKYCRNCDVRFACHGECPKNRFINTPDGEPGLNYLCAGYKAFFHHIDRSMQIMAELVRRKYPVKLIMSILAEEEAKFAKARPNDPCPCGSELKFKKCHGSKEISSKEKAKRR</sequence>
<dbReference type="Gene3D" id="3.20.20.70">
    <property type="entry name" value="Aldolase class I"/>
    <property type="match status" value="1"/>
</dbReference>
<keyword evidence="10" id="KW-1185">Reference proteome</keyword>
<evidence type="ECO:0000256" key="5">
    <source>
        <dbReference type="ARBA" id="ARBA00023004"/>
    </source>
</evidence>
<dbReference type="AlphaFoldDB" id="A0A926VAZ2"/>
<dbReference type="RefSeq" id="WP_190462679.1">
    <property type="nucleotide sequence ID" value="NZ_JACJPW010000008.1"/>
</dbReference>
<dbReference type="InterPro" id="IPR034491">
    <property type="entry name" value="Anaerob_Ser_sulfatase-maturase"/>
</dbReference>
<dbReference type="NCBIfam" id="NF010308">
    <property type="entry name" value="PRK13745.1"/>
    <property type="match status" value="1"/>
</dbReference>
<dbReference type="NCBIfam" id="TIGR04085">
    <property type="entry name" value="rSAM_more_4Fe4S"/>
    <property type="match status" value="1"/>
</dbReference>
<dbReference type="SFLD" id="SFLDG01384">
    <property type="entry name" value="thioether_bond_formation_requi"/>
    <property type="match status" value="1"/>
</dbReference>
<dbReference type="SUPFAM" id="SSF103642">
    <property type="entry name" value="Sec-C motif"/>
    <property type="match status" value="1"/>
</dbReference>
<comment type="similarity">
    <text evidence="7">Belongs to the radical SAM superfamily. Anaerobic sulfatase-maturating enzyme family.</text>
</comment>
<dbReference type="SFLD" id="SFLDG01386">
    <property type="entry name" value="main_SPASM_domain-containing"/>
    <property type="match status" value="1"/>
</dbReference>
<dbReference type="PANTHER" id="PTHR43273:SF3">
    <property type="entry name" value="ANAEROBIC SULFATASE-MATURATING ENZYME HOMOLOG ASLB-RELATED"/>
    <property type="match status" value="1"/>
</dbReference>
<dbReference type="PANTHER" id="PTHR43273">
    <property type="entry name" value="ANAEROBIC SULFATASE-MATURATING ENZYME HOMOLOG ASLB-RELATED"/>
    <property type="match status" value="1"/>
</dbReference>
<dbReference type="SUPFAM" id="SSF102114">
    <property type="entry name" value="Radical SAM enzymes"/>
    <property type="match status" value="1"/>
</dbReference>
<dbReference type="Proteomes" id="UP000641646">
    <property type="component" value="Unassembled WGS sequence"/>
</dbReference>
<dbReference type="SFLD" id="SFLDS00029">
    <property type="entry name" value="Radical_SAM"/>
    <property type="match status" value="1"/>
</dbReference>
<accession>A0A926VAZ2</accession>
<comment type="caution">
    <text evidence="9">The sequence shown here is derived from an EMBL/GenBank/DDBJ whole genome shotgun (WGS) entry which is preliminary data.</text>
</comment>
<protein>
    <submittedName>
        <fullName evidence="9">Anaerobic sulfatase maturase</fullName>
    </submittedName>
</protein>
<evidence type="ECO:0000259" key="8">
    <source>
        <dbReference type="PROSITE" id="PS51918"/>
    </source>
</evidence>
<dbReference type="Pfam" id="PF13186">
    <property type="entry name" value="SPASM"/>
    <property type="match status" value="1"/>
</dbReference>
<dbReference type="InterPro" id="IPR007197">
    <property type="entry name" value="rSAM"/>
</dbReference>
<comment type="cofactor">
    <cofactor evidence="1">
        <name>[4Fe-4S] cluster</name>
        <dbReference type="ChEBI" id="CHEBI:49883"/>
    </cofactor>
</comment>
<evidence type="ECO:0000256" key="2">
    <source>
        <dbReference type="ARBA" id="ARBA00022485"/>
    </source>
</evidence>
<dbReference type="InterPro" id="IPR013785">
    <property type="entry name" value="Aldolase_TIM"/>
</dbReference>
<dbReference type="NCBIfam" id="TIGR03942">
    <property type="entry name" value="sulfatase_rSAM"/>
    <property type="match status" value="1"/>
</dbReference>
<evidence type="ECO:0000256" key="4">
    <source>
        <dbReference type="ARBA" id="ARBA00022723"/>
    </source>
</evidence>
<dbReference type="InterPro" id="IPR023885">
    <property type="entry name" value="4Fe4S-binding_SPASM_dom"/>
</dbReference>
<evidence type="ECO:0000256" key="6">
    <source>
        <dbReference type="ARBA" id="ARBA00023014"/>
    </source>
</evidence>